<feature type="binding site" evidence="2">
    <location>
        <begin position="30"/>
        <end position="37"/>
    </location>
    <ligand>
        <name>substrate</name>
    </ligand>
</feature>
<proteinExistence type="predicted"/>
<evidence type="ECO:0000256" key="1">
    <source>
        <dbReference type="PIRSR" id="PIRSR613078-1"/>
    </source>
</evidence>
<dbReference type="SMART" id="SM00855">
    <property type="entry name" value="PGAM"/>
    <property type="match status" value="1"/>
</dbReference>
<feature type="binding site" evidence="2">
    <location>
        <position position="124"/>
    </location>
    <ligand>
        <name>substrate</name>
    </ligand>
</feature>
<accession>A0A9W7BL15</accession>
<feature type="chain" id="PRO_5040877180" description="Phosphoglycerate mutase" evidence="3">
    <location>
        <begin position="24"/>
        <end position="237"/>
    </location>
</feature>
<dbReference type="CDD" id="cd07067">
    <property type="entry name" value="HP_PGM_like"/>
    <property type="match status" value="1"/>
</dbReference>
<dbReference type="PANTHER" id="PTHR48100:SF10">
    <property type="entry name" value="2-CARBOXY-D-ARABINITOL-1-PHOSPHATASE-RELATED"/>
    <property type="match status" value="1"/>
</dbReference>
<evidence type="ECO:0000256" key="3">
    <source>
        <dbReference type="SAM" id="SignalP"/>
    </source>
</evidence>
<dbReference type="GO" id="GO:0016791">
    <property type="term" value="F:phosphatase activity"/>
    <property type="evidence" value="ECO:0007669"/>
    <property type="project" value="TreeGrafter"/>
</dbReference>
<feature type="active site" description="Proton donor/acceptor" evidence="1">
    <location>
        <position position="113"/>
    </location>
</feature>
<gene>
    <name evidence="4" type="ORF">TrST_g184</name>
</gene>
<dbReference type="Proteomes" id="UP001165085">
    <property type="component" value="Unassembled WGS sequence"/>
</dbReference>
<dbReference type="Pfam" id="PF00300">
    <property type="entry name" value="His_Phos_1"/>
    <property type="match status" value="1"/>
</dbReference>
<evidence type="ECO:0000313" key="5">
    <source>
        <dbReference type="Proteomes" id="UP001165085"/>
    </source>
</evidence>
<keyword evidence="3" id="KW-0732">Signal</keyword>
<feature type="active site" description="Tele-phosphohistidine intermediate" evidence="1">
    <location>
        <position position="31"/>
    </location>
</feature>
<evidence type="ECO:0008006" key="6">
    <source>
        <dbReference type="Google" id="ProtNLM"/>
    </source>
</evidence>
<dbReference type="OrthoDB" id="354304at2759"/>
<dbReference type="SUPFAM" id="SSF53254">
    <property type="entry name" value="Phosphoglycerate mutase-like"/>
    <property type="match status" value="1"/>
</dbReference>
<comment type="caution">
    <text evidence="4">The sequence shown here is derived from an EMBL/GenBank/DDBJ whole genome shotgun (WGS) entry which is preliminary data.</text>
</comment>
<dbReference type="AlphaFoldDB" id="A0A9W7BL15"/>
<dbReference type="InterPro" id="IPR013078">
    <property type="entry name" value="His_Pase_superF_clade-1"/>
</dbReference>
<keyword evidence="5" id="KW-1185">Reference proteome</keyword>
<organism evidence="4 5">
    <name type="scientific">Triparma strigata</name>
    <dbReference type="NCBI Taxonomy" id="1606541"/>
    <lineage>
        <taxon>Eukaryota</taxon>
        <taxon>Sar</taxon>
        <taxon>Stramenopiles</taxon>
        <taxon>Ochrophyta</taxon>
        <taxon>Bolidophyceae</taxon>
        <taxon>Parmales</taxon>
        <taxon>Triparmaceae</taxon>
        <taxon>Triparma</taxon>
    </lineage>
</organism>
<dbReference type="PROSITE" id="PS00175">
    <property type="entry name" value="PG_MUTASE"/>
    <property type="match status" value="1"/>
</dbReference>
<dbReference type="Gene3D" id="3.40.50.1240">
    <property type="entry name" value="Phosphoglycerate mutase-like"/>
    <property type="match status" value="1"/>
</dbReference>
<dbReference type="InterPro" id="IPR001345">
    <property type="entry name" value="PG/BPGM_mutase_AS"/>
</dbReference>
<name>A0A9W7BL15_9STRA</name>
<reference evidence="5" key="1">
    <citation type="journal article" date="2023" name="Commun. Biol.">
        <title>Genome analysis of Parmales, the sister group of diatoms, reveals the evolutionary specialization of diatoms from phago-mixotrophs to photoautotrophs.</title>
        <authorList>
            <person name="Ban H."/>
            <person name="Sato S."/>
            <person name="Yoshikawa S."/>
            <person name="Yamada K."/>
            <person name="Nakamura Y."/>
            <person name="Ichinomiya M."/>
            <person name="Sato N."/>
            <person name="Blanc-Mathieu R."/>
            <person name="Endo H."/>
            <person name="Kuwata A."/>
            <person name="Ogata H."/>
        </authorList>
    </citation>
    <scope>NUCLEOTIDE SEQUENCE [LARGE SCALE GENOMIC DNA]</scope>
    <source>
        <strain evidence="5">NIES 3701</strain>
    </source>
</reference>
<sequence>MRGLRLLIYFSFACATALQPSSSRRFILCRHGETNFNREGRIQGTLDTSFLTLSGVNQAVALGSYLLPFSTSIKNVYVSPMTRALQTLSIVKGVISGSGVDLPSERVVEDLREIELYTWQGRLKSDLELQFPEQWKAWKTDPEGFCLDGKSPLRDLWGRVETSWDVILNDGFESNDDYDDNDITLIICHGALGKCMIQNALGVRDFRNVEYALENCEAVEIKAGRWRRLHPVESEWK</sequence>
<dbReference type="PANTHER" id="PTHR48100">
    <property type="entry name" value="BROAD-SPECIFICITY PHOSPHATASE YOR283W-RELATED"/>
    <property type="match status" value="1"/>
</dbReference>
<dbReference type="EMBL" id="BRXY01000403">
    <property type="protein sequence ID" value="GMH92639.1"/>
    <property type="molecule type" value="Genomic_DNA"/>
</dbReference>
<evidence type="ECO:0000313" key="4">
    <source>
        <dbReference type="EMBL" id="GMH92639.1"/>
    </source>
</evidence>
<feature type="signal peptide" evidence="3">
    <location>
        <begin position="1"/>
        <end position="23"/>
    </location>
</feature>
<protein>
    <recommendedName>
        <fullName evidence="6">Phosphoglycerate mutase</fullName>
    </recommendedName>
</protein>
<feature type="binding site" evidence="2">
    <location>
        <position position="83"/>
    </location>
    <ligand>
        <name>substrate</name>
    </ligand>
</feature>
<dbReference type="InterPro" id="IPR029033">
    <property type="entry name" value="His_PPase_superfam"/>
</dbReference>
<dbReference type="InterPro" id="IPR050275">
    <property type="entry name" value="PGM_Phosphatase"/>
</dbReference>
<evidence type="ECO:0000256" key="2">
    <source>
        <dbReference type="PIRSR" id="PIRSR613078-2"/>
    </source>
</evidence>